<evidence type="ECO:0000256" key="1">
    <source>
        <dbReference type="ARBA" id="ARBA00023604"/>
    </source>
</evidence>
<keyword evidence="3" id="KW-1185">Reference proteome</keyword>
<proteinExistence type="inferred from homology"/>
<accession>A0ABR4CRR1</accession>
<evidence type="ECO:0000313" key="2">
    <source>
        <dbReference type="EMBL" id="KAL2072656.1"/>
    </source>
</evidence>
<reference evidence="2 3" key="1">
    <citation type="journal article" date="2024" name="Commun. Biol.">
        <title>Comparative genomic analysis of thermophilic fungi reveals convergent evolutionary adaptations and gene losses.</title>
        <authorList>
            <person name="Steindorff A.S."/>
            <person name="Aguilar-Pontes M.V."/>
            <person name="Robinson A.J."/>
            <person name="Andreopoulos B."/>
            <person name="LaButti K."/>
            <person name="Kuo A."/>
            <person name="Mondo S."/>
            <person name="Riley R."/>
            <person name="Otillar R."/>
            <person name="Haridas S."/>
            <person name="Lipzen A."/>
            <person name="Grimwood J."/>
            <person name="Schmutz J."/>
            <person name="Clum A."/>
            <person name="Reid I.D."/>
            <person name="Moisan M.C."/>
            <person name="Butler G."/>
            <person name="Nguyen T.T.M."/>
            <person name="Dewar K."/>
            <person name="Conant G."/>
            <person name="Drula E."/>
            <person name="Henrissat B."/>
            <person name="Hansel C."/>
            <person name="Singer S."/>
            <person name="Hutchinson M.I."/>
            <person name="de Vries R.P."/>
            <person name="Natvig D.O."/>
            <person name="Powell A.J."/>
            <person name="Tsang A."/>
            <person name="Grigoriev I.V."/>
        </authorList>
    </citation>
    <scope>NUCLEOTIDE SEQUENCE [LARGE SCALE GENOMIC DNA]</scope>
    <source>
        <strain evidence="2 3">CBS 494.80</strain>
    </source>
</reference>
<evidence type="ECO:0000313" key="3">
    <source>
        <dbReference type="Proteomes" id="UP001595075"/>
    </source>
</evidence>
<evidence type="ECO:0008006" key="4">
    <source>
        <dbReference type="Google" id="ProtNLM"/>
    </source>
</evidence>
<sequence length="251" mass="28732">MAIQSSNELDTVVAKVDYLFRDPRHEEEIPYMLGFDANGVIPQTNMQDETHEVVIQNFRSLQGHTSFENYGFTSAFIDRPLAAADFRNDNALRRRDPDFTGTEEISQTVQPATHYTLNSAEKTAHAFFKDEAQKCRRLITVNCWASFQGPGNDWPLAVCDSNSIHYKLDSISADRVFHDRFTEIQRYYYSPKHKWYFLKDMKAGEMLVFRQTDSDIDGGGGVAHTSFCNPDTEHGAAVRESIELRAFVFYS</sequence>
<dbReference type="PANTHER" id="PTHR34598">
    <property type="entry name" value="BLL6449 PROTEIN"/>
    <property type="match status" value="1"/>
</dbReference>
<dbReference type="Proteomes" id="UP001595075">
    <property type="component" value="Unassembled WGS sequence"/>
</dbReference>
<dbReference type="InterPro" id="IPR044053">
    <property type="entry name" value="AsaB-like"/>
</dbReference>
<protein>
    <recommendedName>
        <fullName evidence="4">Methyltransferase</fullName>
    </recommendedName>
</protein>
<dbReference type="PANTHER" id="PTHR34598:SF3">
    <property type="entry name" value="OXIDOREDUCTASE AN1597"/>
    <property type="match status" value="1"/>
</dbReference>
<name>A0ABR4CRR1_9HELO</name>
<dbReference type="NCBIfam" id="NF041278">
    <property type="entry name" value="CmcJ_NvfI_EfuI"/>
    <property type="match status" value="1"/>
</dbReference>
<organism evidence="2 3">
    <name type="scientific">Oculimacula yallundae</name>
    <dbReference type="NCBI Taxonomy" id="86028"/>
    <lineage>
        <taxon>Eukaryota</taxon>
        <taxon>Fungi</taxon>
        <taxon>Dikarya</taxon>
        <taxon>Ascomycota</taxon>
        <taxon>Pezizomycotina</taxon>
        <taxon>Leotiomycetes</taxon>
        <taxon>Helotiales</taxon>
        <taxon>Ploettnerulaceae</taxon>
        <taxon>Oculimacula</taxon>
    </lineage>
</organism>
<comment type="caution">
    <text evidence="2">The sequence shown here is derived from an EMBL/GenBank/DDBJ whole genome shotgun (WGS) entry which is preliminary data.</text>
</comment>
<gene>
    <name evidence="2" type="ORF">VTL71DRAFT_11999</name>
</gene>
<comment type="similarity">
    <text evidence="1">Belongs to the asaB hydroxylase/desaturase family.</text>
</comment>
<dbReference type="EMBL" id="JAZHXI010000004">
    <property type="protein sequence ID" value="KAL2072656.1"/>
    <property type="molecule type" value="Genomic_DNA"/>
</dbReference>